<accession>A0A7J9FM83</accession>
<keyword evidence="10" id="KW-1185">Reference proteome</keyword>
<dbReference type="PANTHER" id="PTHR11946:SF93">
    <property type="entry name" value="VALINE--TRNA LIGASE, CHLOROPLASTIC_MITOCHONDRIAL 2"/>
    <property type="match status" value="1"/>
</dbReference>
<evidence type="ECO:0000313" key="10">
    <source>
        <dbReference type="Proteomes" id="UP000593568"/>
    </source>
</evidence>
<dbReference type="InterPro" id="IPR002303">
    <property type="entry name" value="Valyl-tRNA_ligase"/>
</dbReference>
<feature type="non-terminal residue" evidence="9">
    <location>
        <position position="1"/>
    </location>
</feature>
<dbReference type="EC" id="6.1.1.9" evidence="1"/>
<dbReference type="GO" id="GO:0006438">
    <property type="term" value="P:valyl-tRNA aminoacylation"/>
    <property type="evidence" value="ECO:0007669"/>
    <property type="project" value="InterPro"/>
</dbReference>
<evidence type="ECO:0000259" key="8">
    <source>
        <dbReference type="Pfam" id="PF00133"/>
    </source>
</evidence>
<keyword evidence="4" id="KW-0067">ATP-binding</keyword>
<evidence type="ECO:0000256" key="4">
    <source>
        <dbReference type="ARBA" id="ARBA00022840"/>
    </source>
</evidence>
<dbReference type="GO" id="GO:0005524">
    <property type="term" value="F:ATP binding"/>
    <property type="evidence" value="ECO:0007669"/>
    <property type="project" value="UniProtKB-KW"/>
</dbReference>
<dbReference type="Proteomes" id="UP000593568">
    <property type="component" value="Unassembled WGS sequence"/>
</dbReference>
<dbReference type="GO" id="GO:0004832">
    <property type="term" value="F:valine-tRNA ligase activity"/>
    <property type="evidence" value="ECO:0007669"/>
    <property type="project" value="UniProtKB-EC"/>
</dbReference>
<evidence type="ECO:0000256" key="5">
    <source>
        <dbReference type="ARBA" id="ARBA00022917"/>
    </source>
</evidence>
<gene>
    <name evidence="9" type="ORF">Gotri_026060</name>
</gene>
<reference evidence="9 10" key="1">
    <citation type="journal article" date="2019" name="Genome Biol. Evol.">
        <title>Insights into the evolution of the New World diploid cottons (Gossypium, subgenus Houzingenia) based on genome sequencing.</title>
        <authorList>
            <person name="Grover C.E."/>
            <person name="Arick M.A. 2nd"/>
            <person name="Thrash A."/>
            <person name="Conover J.L."/>
            <person name="Sanders W.S."/>
            <person name="Peterson D.G."/>
            <person name="Frelichowski J.E."/>
            <person name="Scheffler J.A."/>
            <person name="Scheffler B.E."/>
            <person name="Wendel J.F."/>
        </authorList>
    </citation>
    <scope>NUCLEOTIDE SEQUENCE [LARGE SCALE GENOMIC DNA]</scope>
    <source>
        <strain evidence="9">8</strain>
        <tissue evidence="9">Leaf</tissue>
    </source>
</reference>
<sequence>MAIVPMTYGHHVPIISDKVDLPILNVMNKDATLNEETDLAVTKEPHSLRVPRSQRGGEPLAEKALLAVEKGELTIIPERFEKRTNIKDWCISRQLWWGKRIPVWYIVGKDCEEEYIVAKSAEEALMKARDKYGNALWPFSTPGWPDESAEDFKRFYPTTMLEIGMVMMGTEFTGTVPFSYVYLHGLIRDSQGRKMSKTLGNVIDPIDTIKEFGTDALRFTLALGTAGQDLNLSTERLTANTAFTNKLWYAGKFVLQVLPNRDNVS</sequence>
<keyword evidence="6" id="KW-0030">Aminoacyl-tRNA synthetase</keyword>
<feature type="domain" description="Aminoacyl-tRNA synthetase class Ia" evidence="8">
    <location>
        <begin position="134"/>
        <end position="233"/>
    </location>
</feature>
<evidence type="ECO:0000256" key="2">
    <source>
        <dbReference type="ARBA" id="ARBA00022598"/>
    </source>
</evidence>
<evidence type="ECO:0000256" key="7">
    <source>
        <dbReference type="ARBA" id="ARBA00029936"/>
    </source>
</evidence>
<dbReference type="Pfam" id="PF00133">
    <property type="entry name" value="tRNA-synt_1"/>
    <property type="match status" value="2"/>
</dbReference>
<dbReference type="InterPro" id="IPR014729">
    <property type="entry name" value="Rossmann-like_a/b/a_fold"/>
</dbReference>
<evidence type="ECO:0000256" key="1">
    <source>
        <dbReference type="ARBA" id="ARBA00013169"/>
    </source>
</evidence>
<dbReference type="PANTHER" id="PTHR11946">
    <property type="entry name" value="VALYL-TRNA SYNTHETASES"/>
    <property type="match status" value="1"/>
</dbReference>
<name>A0A7J9FM83_9ROSI</name>
<keyword evidence="2" id="KW-0436">Ligase</keyword>
<feature type="domain" description="Aminoacyl-tRNA synthetase class Ia" evidence="8">
    <location>
        <begin position="59"/>
        <end position="123"/>
    </location>
</feature>
<evidence type="ECO:0000313" key="9">
    <source>
        <dbReference type="EMBL" id="MBA0786409.1"/>
    </source>
</evidence>
<comment type="caution">
    <text evidence="9">The sequence shown here is derived from an EMBL/GenBank/DDBJ whole genome shotgun (WGS) entry which is preliminary data.</text>
</comment>
<protein>
    <recommendedName>
        <fullName evidence="1">valine--tRNA ligase</fullName>
        <ecNumber evidence="1">6.1.1.9</ecNumber>
    </recommendedName>
    <alternativeName>
        <fullName evidence="7">Valyl-tRNA synthetase</fullName>
    </alternativeName>
</protein>
<keyword evidence="5" id="KW-0648">Protein biosynthesis</keyword>
<dbReference type="Gene3D" id="1.10.730.10">
    <property type="entry name" value="Isoleucyl-tRNA Synthetase, Domain 1"/>
    <property type="match status" value="1"/>
</dbReference>
<evidence type="ECO:0000256" key="3">
    <source>
        <dbReference type="ARBA" id="ARBA00022741"/>
    </source>
</evidence>
<evidence type="ECO:0000256" key="6">
    <source>
        <dbReference type="ARBA" id="ARBA00023146"/>
    </source>
</evidence>
<organism evidence="9 10">
    <name type="scientific">Gossypium trilobum</name>
    <dbReference type="NCBI Taxonomy" id="34281"/>
    <lineage>
        <taxon>Eukaryota</taxon>
        <taxon>Viridiplantae</taxon>
        <taxon>Streptophyta</taxon>
        <taxon>Embryophyta</taxon>
        <taxon>Tracheophyta</taxon>
        <taxon>Spermatophyta</taxon>
        <taxon>Magnoliopsida</taxon>
        <taxon>eudicotyledons</taxon>
        <taxon>Gunneridae</taxon>
        <taxon>Pentapetalae</taxon>
        <taxon>rosids</taxon>
        <taxon>malvids</taxon>
        <taxon>Malvales</taxon>
        <taxon>Malvaceae</taxon>
        <taxon>Malvoideae</taxon>
        <taxon>Gossypium</taxon>
    </lineage>
</organism>
<dbReference type="GO" id="GO:0005829">
    <property type="term" value="C:cytosol"/>
    <property type="evidence" value="ECO:0007669"/>
    <property type="project" value="TreeGrafter"/>
</dbReference>
<dbReference type="EMBL" id="JABEZW010222876">
    <property type="protein sequence ID" value="MBA0786409.1"/>
    <property type="molecule type" value="Genomic_DNA"/>
</dbReference>
<proteinExistence type="predicted"/>
<dbReference type="AlphaFoldDB" id="A0A7J9FM83"/>
<dbReference type="SUPFAM" id="SSF52374">
    <property type="entry name" value="Nucleotidylyl transferase"/>
    <property type="match status" value="1"/>
</dbReference>
<dbReference type="InterPro" id="IPR002300">
    <property type="entry name" value="aa-tRNA-synth_Ia"/>
</dbReference>
<dbReference type="Gene3D" id="3.40.50.620">
    <property type="entry name" value="HUPs"/>
    <property type="match status" value="1"/>
</dbReference>
<keyword evidence="3" id="KW-0547">Nucleotide-binding</keyword>